<dbReference type="SUPFAM" id="SSF51735">
    <property type="entry name" value="NAD(P)-binding Rossmann-fold domains"/>
    <property type="match status" value="1"/>
</dbReference>
<evidence type="ECO:0000259" key="4">
    <source>
        <dbReference type="Pfam" id="PF22725"/>
    </source>
</evidence>
<evidence type="ECO:0000313" key="5">
    <source>
        <dbReference type="EMBL" id="VEG25419.1"/>
    </source>
</evidence>
<gene>
    <name evidence="5" type="primary">afr_1</name>
    <name evidence="5" type="ORF">NCTC11636_00022</name>
</gene>
<dbReference type="Pfam" id="PF22725">
    <property type="entry name" value="GFO_IDH_MocA_C3"/>
    <property type="match status" value="1"/>
</dbReference>
<dbReference type="Gene3D" id="3.40.50.720">
    <property type="entry name" value="NAD(P)-binding Rossmann-like Domain"/>
    <property type="match status" value="1"/>
</dbReference>
<keyword evidence="6" id="KW-1185">Reference proteome</keyword>
<dbReference type="Proteomes" id="UP000266895">
    <property type="component" value="Chromosome"/>
</dbReference>
<sequence length="377" mass="39777">MTRDDAPAGTRTTGLLAPVPDSLLAAMTQAGAPFDLDEAVPEPQDAPPLAWGVLGPGGIAAAFATQVPAYSSGRVVAVGSRDLSRARSFARAHAAAGKGQEVRAHGSYEELVADPQVEAVYVATPHALHAEHALLALEAGKPVLVEKAFTRDADQARRVLDVASRRGLFIMEAMWSRFLPGHVLTRALAAAGVLGQVRHVRADFHEPLAHVERLVRPELAGGALLDLGVYPVSLVHGLLGAPQRVTASGRLSDRGVDLDEVVTLSYPQATAVATSGMDGVSSKTAEIMGATACLRLDSVFFAPSALEVTWSDRSRPAVTWDARVPGGLQFEAAEVARCLAAGRTQSQVMPWATTLEVMEVLDEVRRQLGVVYPGQEG</sequence>
<dbReference type="PANTHER" id="PTHR22604:SF105">
    <property type="entry name" value="TRANS-1,2-DIHYDROBENZENE-1,2-DIOL DEHYDROGENASE"/>
    <property type="match status" value="1"/>
</dbReference>
<dbReference type="Gene3D" id="3.30.360.10">
    <property type="entry name" value="Dihydrodipicolinate Reductase, domain 2"/>
    <property type="match status" value="1"/>
</dbReference>
<dbReference type="AlphaFoldDB" id="A0A448HDJ2"/>
<protein>
    <submittedName>
        <fullName evidence="5">1,5-anhydro-D-fructose reductase</fullName>
        <ecNumber evidence="5">1.1.1.292</ecNumber>
    </submittedName>
</protein>
<feature type="domain" description="Gfo/Idh/MocA-like oxidoreductase N-terminal" evidence="3">
    <location>
        <begin position="51"/>
        <end position="171"/>
    </location>
</feature>
<evidence type="ECO:0000313" key="6">
    <source>
        <dbReference type="Proteomes" id="UP000266895"/>
    </source>
</evidence>
<evidence type="ECO:0000256" key="1">
    <source>
        <dbReference type="ARBA" id="ARBA00010928"/>
    </source>
</evidence>
<reference evidence="5 6" key="1">
    <citation type="submission" date="2018-12" db="EMBL/GenBank/DDBJ databases">
        <authorList>
            <consortium name="Pathogen Informatics"/>
        </authorList>
    </citation>
    <scope>NUCLEOTIDE SEQUENCE [LARGE SCALE GENOMIC DNA]</scope>
    <source>
        <strain evidence="5 6">NCTC11636</strain>
    </source>
</reference>
<dbReference type="GO" id="GO:0033712">
    <property type="term" value="F:1,5-anhydro-D-fructose reductase (1,5-anhydro-D-mannitol-forming) activity"/>
    <property type="evidence" value="ECO:0007669"/>
    <property type="project" value="UniProtKB-EC"/>
</dbReference>
<dbReference type="PANTHER" id="PTHR22604">
    <property type="entry name" value="OXIDOREDUCTASES"/>
    <property type="match status" value="1"/>
</dbReference>
<name>A0A448HDJ2_9ACTO</name>
<evidence type="ECO:0000259" key="3">
    <source>
        <dbReference type="Pfam" id="PF01408"/>
    </source>
</evidence>
<dbReference type="Pfam" id="PF01408">
    <property type="entry name" value="GFO_IDH_MocA"/>
    <property type="match status" value="1"/>
</dbReference>
<keyword evidence="2 5" id="KW-0560">Oxidoreductase</keyword>
<dbReference type="InterPro" id="IPR036291">
    <property type="entry name" value="NAD(P)-bd_dom_sf"/>
</dbReference>
<comment type="similarity">
    <text evidence="1">Belongs to the Gfo/Idh/MocA family.</text>
</comment>
<evidence type="ECO:0000256" key="2">
    <source>
        <dbReference type="ARBA" id="ARBA00023002"/>
    </source>
</evidence>
<dbReference type="InterPro" id="IPR055170">
    <property type="entry name" value="GFO_IDH_MocA-like_dom"/>
</dbReference>
<dbReference type="InterPro" id="IPR000683">
    <property type="entry name" value="Gfo/Idh/MocA-like_OxRdtase_N"/>
</dbReference>
<dbReference type="RefSeq" id="WP_197719425.1">
    <property type="nucleotide sequence ID" value="NZ_LR134350.1"/>
</dbReference>
<feature type="domain" description="GFO/IDH/MocA-like oxidoreductase" evidence="4">
    <location>
        <begin position="185"/>
        <end position="292"/>
    </location>
</feature>
<organism evidence="5 6">
    <name type="scientific">Actinomyces howellii</name>
    <dbReference type="NCBI Taxonomy" id="52771"/>
    <lineage>
        <taxon>Bacteria</taxon>
        <taxon>Bacillati</taxon>
        <taxon>Actinomycetota</taxon>
        <taxon>Actinomycetes</taxon>
        <taxon>Actinomycetales</taxon>
        <taxon>Actinomycetaceae</taxon>
        <taxon>Actinomyces</taxon>
    </lineage>
</organism>
<dbReference type="GO" id="GO:0000166">
    <property type="term" value="F:nucleotide binding"/>
    <property type="evidence" value="ECO:0007669"/>
    <property type="project" value="InterPro"/>
</dbReference>
<dbReference type="EMBL" id="LR134350">
    <property type="protein sequence ID" value="VEG25419.1"/>
    <property type="molecule type" value="Genomic_DNA"/>
</dbReference>
<dbReference type="SUPFAM" id="SSF55347">
    <property type="entry name" value="Glyceraldehyde-3-phosphate dehydrogenase-like, C-terminal domain"/>
    <property type="match status" value="1"/>
</dbReference>
<dbReference type="KEGG" id="ahw:NCTC11636_00022"/>
<accession>A0A448HDJ2</accession>
<dbReference type="EC" id="1.1.1.292" evidence="5"/>
<proteinExistence type="inferred from homology"/>
<dbReference type="InterPro" id="IPR050984">
    <property type="entry name" value="Gfo/Idh/MocA_domain"/>
</dbReference>